<sequence length="253" mass="30044">MIIPVNRQNTDIATLLTSAQQVSHHWHALIQQSEKLQIALFFKPNKKKHRWGSRKRILNPLIKANLWPGFFLKELHTRPRWQYCIEKEYFTLINPQKEHAYLRQEASWRRMLMYQPPTSHVAIIELETTRPSPEYTQIFLQPKDGDFLRLGNLNTGINYCGMAPCQDPLLFWYQGGHMKRNKRQYQGERKFSVSKLLVDCDAVIFLFLALHITCKRISSIDIGNDYRHAYIIWHYLGMVLVNIKTPQYILYRD</sequence>
<dbReference type="VEuPathDB" id="FungiDB:ASPWEDRAFT_28185"/>
<evidence type="ECO:0000313" key="2">
    <source>
        <dbReference type="Proteomes" id="UP000184383"/>
    </source>
</evidence>
<proteinExistence type="predicted"/>
<dbReference type="AlphaFoldDB" id="A0A1L9RL07"/>
<dbReference type="RefSeq" id="XP_040689239.1">
    <property type="nucleotide sequence ID" value="XM_040833104.1"/>
</dbReference>
<protein>
    <submittedName>
        <fullName evidence="1">Uncharacterized protein</fullName>
    </submittedName>
</protein>
<organism evidence="1 2">
    <name type="scientific">Aspergillus wentii DTO 134E9</name>
    <dbReference type="NCBI Taxonomy" id="1073089"/>
    <lineage>
        <taxon>Eukaryota</taxon>
        <taxon>Fungi</taxon>
        <taxon>Dikarya</taxon>
        <taxon>Ascomycota</taxon>
        <taxon>Pezizomycotina</taxon>
        <taxon>Eurotiomycetes</taxon>
        <taxon>Eurotiomycetidae</taxon>
        <taxon>Eurotiales</taxon>
        <taxon>Aspergillaceae</taxon>
        <taxon>Aspergillus</taxon>
        <taxon>Aspergillus subgen. Cremei</taxon>
    </lineage>
</organism>
<gene>
    <name evidence="1" type="ORF">ASPWEDRAFT_28185</name>
</gene>
<dbReference type="Proteomes" id="UP000184383">
    <property type="component" value="Unassembled WGS sequence"/>
</dbReference>
<dbReference type="STRING" id="1073089.A0A1L9RL07"/>
<accession>A0A1L9RL07</accession>
<keyword evidence="2" id="KW-1185">Reference proteome</keyword>
<name>A0A1L9RL07_ASPWE</name>
<reference evidence="2" key="1">
    <citation type="journal article" date="2017" name="Genome Biol.">
        <title>Comparative genomics reveals high biological diversity and specific adaptations in the industrially and medically important fungal genus Aspergillus.</title>
        <authorList>
            <person name="de Vries R.P."/>
            <person name="Riley R."/>
            <person name="Wiebenga A."/>
            <person name="Aguilar-Osorio G."/>
            <person name="Amillis S."/>
            <person name="Uchima C.A."/>
            <person name="Anderluh G."/>
            <person name="Asadollahi M."/>
            <person name="Askin M."/>
            <person name="Barry K."/>
            <person name="Battaglia E."/>
            <person name="Bayram O."/>
            <person name="Benocci T."/>
            <person name="Braus-Stromeyer S.A."/>
            <person name="Caldana C."/>
            <person name="Canovas D."/>
            <person name="Cerqueira G.C."/>
            <person name="Chen F."/>
            <person name="Chen W."/>
            <person name="Choi C."/>
            <person name="Clum A."/>
            <person name="Dos Santos R.A."/>
            <person name="Damasio A.R."/>
            <person name="Diallinas G."/>
            <person name="Emri T."/>
            <person name="Fekete E."/>
            <person name="Flipphi M."/>
            <person name="Freyberg S."/>
            <person name="Gallo A."/>
            <person name="Gournas C."/>
            <person name="Habgood R."/>
            <person name="Hainaut M."/>
            <person name="Harispe M.L."/>
            <person name="Henrissat B."/>
            <person name="Hilden K.S."/>
            <person name="Hope R."/>
            <person name="Hossain A."/>
            <person name="Karabika E."/>
            <person name="Karaffa L."/>
            <person name="Karanyi Z."/>
            <person name="Krasevec N."/>
            <person name="Kuo A."/>
            <person name="Kusch H."/>
            <person name="LaButti K."/>
            <person name="Lagendijk E.L."/>
            <person name="Lapidus A."/>
            <person name="Levasseur A."/>
            <person name="Lindquist E."/>
            <person name="Lipzen A."/>
            <person name="Logrieco A.F."/>
            <person name="MacCabe A."/>
            <person name="Maekelae M.R."/>
            <person name="Malavazi I."/>
            <person name="Melin P."/>
            <person name="Meyer V."/>
            <person name="Mielnichuk N."/>
            <person name="Miskei M."/>
            <person name="Molnar A.P."/>
            <person name="Mule G."/>
            <person name="Ngan C.Y."/>
            <person name="Orejas M."/>
            <person name="Orosz E."/>
            <person name="Ouedraogo J.P."/>
            <person name="Overkamp K.M."/>
            <person name="Park H.-S."/>
            <person name="Perrone G."/>
            <person name="Piumi F."/>
            <person name="Punt P.J."/>
            <person name="Ram A.F."/>
            <person name="Ramon A."/>
            <person name="Rauscher S."/>
            <person name="Record E."/>
            <person name="Riano-Pachon D.M."/>
            <person name="Robert V."/>
            <person name="Roehrig J."/>
            <person name="Ruller R."/>
            <person name="Salamov A."/>
            <person name="Salih N.S."/>
            <person name="Samson R.A."/>
            <person name="Sandor E."/>
            <person name="Sanguinetti M."/>
            <person name="Schuetze T."/>
            <person name="Sepcic K."/>
            <person name="Shelest E."/>
            <person name="Sherlock G."/>
            <person name="Sophianopoulou V."/>
            <person name="Squina F.M."/>
            <person name="Sun H."/>
            <person name="Susca A."/>
            <person name="Todd R.B."/>
            <person name="Tsang A."/>
            <person name="Unkles S.E."/>
            <person name="van de Wiele N."/>
            <person name="van Rossen-Uffink D."/>
            <person name="Oliveira J.V."/>
            <person name="Vesth T.C."/>
            <person name="Visser J."/>
            <person name="Yu J.-H."/>
            <person name="Zhou M."/>
            <person name="Andersen M.R."/>
            <person name="Archer D.B."/>
            <person name="Baker S.E."/>
            <person name="Benoit I."/>
            <person name="Brakhage A.A."/>
            <person name="Braus G.H."/>
            <person name="Fischer R."/>
            <person name="Frisvad J.C."/>
            <person name="Goldman G.H."/>
            <person name="Houbraken J."/>
            <person name="Oakley B."/>
            <person name="Pocsi I."/>
            <person name="Scazzocchio C."/>
            <person name="Seiboth B."/>
            <person name="vanKuyk P.A."/>
            <person name="Wortman J."/>
            <person name="Dyer P.S."/>
            <person name="Grigoriev I.V."/>
        </authorList>
    </citation>
    <scope>NUCLEOTIDE SEQUENCE [LARGE SCALE GENOMIC DNA]</scope>
    <source>
        <strain evidence="2">DTO 134E9</strain>
    </source>
</reference>
<evidence type="ECO:0000313" key="1">
    <source>
        <dbReference type="EMBL" id="OJJ35563.1"/>
    </source>
</evidence>
<dbReference type="GeneID" id="63748952"/>
<dbReference type="EMBL" id="KV878212">
    <property type="protein sequence ID" value="OJJ35563.1"/>
    <property type="molecule type" value="Genomic_DNA"/>
</dbReference>
<dbReference type="OrthoDB" id="3800738at2759"/>